<keyword evidence="3" id="KW-1185">Reference proteome</keyword>
<keyword evidence="1" id="KW-0732">Signal</keyword>
<reference evidence="2 3" key="1">
    <citation type="submission" date="2016-06" db="EMBL/GenBank/DDBJ databases">
        <authorList>
            <person name="Kjaerup R.B."/>
            <person name="Dalgaard T.S."/>
            <person name="Juul-Madsen H.R."/>
        </authorList>
    </citation>
    <scope>NUCLEOTIDE SEQUENCE [LARGE SCALE GENOMIC DNA]</scope>
</reference>
<evidence type="ECO:0000313" key="2">
    <source>
        <dbReference type="EMBL" id="SMQ51152.1"/>
    </source>
</evidence>
<gene>
    <name evidence="2" type="ORF">ZT3D7_G6305</name>
</gene>
<proteinExistence type="predicted"/>
<accession>A0A1X7RUP4</accession>
<dbReference type="AlphaFoldDB" id="A0A1X7RUP4"/>
<evidence type="ECO:0000256" key="1">
    <source>
        <dbReference type="SAM" id="SignalP"/>
    </source>
</evidence>
<name>A0A1X7RUP4_ZYMT9</name>
<sequence>MRLSTTLASIVAALAYANAMAVSPPAEELAVAHEKRDAEPRPQVGMEARSIFARDNGCRGCYCGDKGCDDDCCEDWD</sequence>
<feature type="chain" id="PRO_5013095563" evidence="1">
    <location>
        <begin position="22"/>
        <end position="77"/>
    </location>
</feature>
<protein>
    <submittedName>
        <fullName evidence="2">Uncharacterized protein</fullName>
    </submittedName>
</protein>
<organism evidence="2 3">
    <name type="scientific">Zymoseptoria tritici (strain ST99CH_3D7)</name>
    <dbReference type="NCBI Taxonomy" id="1276538"/>
    <lineage>
        <taxon>Eukaryota</taxon>
        <taxon>Fungi</taxon>
        <taxon>Dikarya</taxon>
        <taxon>Ascomycota</taxon>
        <taxon>Pezizomycotina</taxon>
        <taxon>Dothideomycetes</taxon>
        <taxon>Dothideomycetidae</taxon>
        <taxon>Mycosphaerellales</taxon>
        <taxon>Mycosphaerellaceae</taxon>
        <taxon>Zymoseptoria</taxon>
    </lineage>
</organism>
<evidence type="ECO:0000313" key="3">
    <source>
        <dbReference type="Proteomes" id="UP000215127"/>
    </source>
</evidence>
<dbReference type="EMBL" id="LT853696">
    <property type="protein sequence ID" value="SMQ51152.1"/>
    <property type="molecule type" value="Genomic_DNA"/>
</dbReference>
<dbReference type="Proteomes" id="UP000215127">
    <property type="component" value="Chromosome 5"/>
</dbReference>
<feature type="signal peptide" evidence="1">
    <location>
        <begin position="1"/>
        <end position="21"/>
    </location>
</feature>